<feature type="transmembrane region" description="Helical" evidence="1">
    <location>
        <begin position="12"/>
        <end position="29"/>
    </location>
</feature>
<sequence>MKNILNWIFTKFISSLIGVIVSPIVSAIVSKITTGSWISWFSQPVIITLLLIILVWFVICLIYRMITYRKNEQTLADFLWVGGKKIYELPYKGVLWAIYGDLDVYGKVNIDTIYAREAAKCPKCRTELEETKTFLGSYKWECINCLNFKKTNKLSLYQESIKATKIAKSKFEENMKKS</sequence>
<keyword evidence="1" id="KW-1133">Transmembrane helix</keyword>
<keyword evidence="1" id="KW-0812">Transmembrane</keyword>
<reference evidence="2" key="1">
    <citation type="submission" date="2022-12" db="EMBL/GenBank/DDBJ databases">
        <title>Draft Genome Sequences of Bacillus licheniformis and Bacillus paralicheniformis strains isolated from Irish skim milk powders.</title>
        <authorList>
            <person name="Lourenco A."/>
            <person name="Li F."/>
            <person name="Geraldine D."/>
            <person name="Tobin J.T."/>
            <person name="Butler F."/>
            <person name="Jordan K."/>
            <person name="Obrien T."/>
        </authorList>
    </citation>
    <scope>NUCLEOTIDE SEQUENCE</scope>
    <source>
        <strain evidence="2">3370</strain>
    </source>
</reference>
<dbReference type="RefSeq" id="WP_080623649.1">
    <property type="nucleotide sequence ID" value="NZ_JARAFO010000010.1"/>
</dbReference>
<organism evidence="2 3">
    <name type="scientific">Bacillus paralicheniformis</name>
    <dbReference type="NCBI Taxonomy" id="1648923"/>
    <lineage>
        <taxon>Bacteria</taxon>
        <taxon>Bacillati</taxon>
        <taxon>Bacillota</taxon>
        <taxon>Bacilli</taxon>
        <taxon>Bacillales</taxon>
        <taxon>Bacillaceae</taxon>
        <taxon>Bacillus</taxon>
    </lineage>
</organism>
<evidence type="ECO:0000256" key="1">
    <source>
        <dbReference type="SAM" id="Phobius"/>
    </source>
</evidence>
<feature type="transmembrane region" description="Helical" evidence="1">
    <location>
        <begin position="41"/>
        <end position="63"/>
    </location>
</feature>
<evidence type="ECO:0000313" key="2">
    <source>
        <dbReference type="EMBL" id="MDE1451836.1"/>
    </source>
</evidence>
<gene>
    <name evidence="2" type="ORF">PVN32_06560</name>
</gene>
<evidence type="ECO:0000313" key="3">
    <source>
        <dbReference type="Proteomes" id="UP001216709"/>
    </source>
</evidence>
<protein>
    <submittedName>
        <fullName evidence="2">Uncharacterized protein</fullName>
    </submittedName>
</protein>
<keyword evidence="1" id="KW-0472">Membrane</keyword>
<dbReference type="AlphaFoldDB" id="A0AAW6KAX9"/>
<name>A0AAW6KAX9_9BACI</name>
<dbReference type="Proteomes" id="UP001216709">
    <property type="component" value="Unassembled WGS sequence"/>
</dbReference>
<accession>A0AAW6KAX9</accession>
<dbReference type="EMBL" id="JARAFO010000010">
    <property type="protein sequence ID" value="MDE1451836.1"/>
    <property type="molecule type" value="Genomic_DNA"/>
</dbReference>
<comment type="caution">
    <text evidence="2">The sequence shown here is derived from an EMBL/GenBank/DDBJ whole genome shotgun (WGS) entry which is preliminary data.</text>
</comment>
<proteinExistence type="predicted"/>